<organism evidence="5 6">
    <name type="scientific">Mycobacterium heckeshornense</name>
    <dbReference type="NCBI Taxonomy" id="110505"/>
    <lineage>
        <taxon>Bacteria</taxon>
        <taxon>Bacillati</taxon>
        <taxon>Actinomycetota</taxon>
        <taxon>Actinomycetes</taxon>
        <taxon>Mycobacteriales</taxon>
        <taxon>Mycobacteriaceae</taxon>
        <taxon>Mycobacterium</taxon>
    </lineage>
</organism>
<dbReference type="RefSeq" id="WP_048893516.1">
    <property type="nucleotide sequence ID" value="NZ_AP024237.1"/>
</dbReference>
<keyword evidence="6" id="KW-1185">Reference proteome</keyword>
<dbReference type="Proteomes" id="UP000595446">
    <property type="component" value="Chromosome"/>
</dbReference>
<comment type="subcellular location">
    <subcellularLocation>
        <location evidence="1">Membrane</location>
    </subcellularLocation>
</comment>
<name>A0A2I3EHE4_9MYCO</name>
<proteinExistence type="predicted"/>
<keyword evidence="4" id="KW-0812">Transmembrane</keyword>
<dbReference type="OrthoDB" id="4774723at2"/>
<accession>A0A2I3EHE4</accession>
<keyword evidence="2 4" id="KW-0472">Membrane</keyword>
<evidence type="ECO:0000256" key="3">
    <source>
        <dbReference type="SAM" id="MobiDB-lite"/>
    </source>
</evidence>
<feature type="region of interest" description="Disordered" evidence="3">
    <location>
        <begin position="1"/>
        <end position="71"/>
    </location>
</feature>
<dbReference type="PANTHER" id="PTHR37042:SF4">
    <property type="entry name" value="OUTER MEMBRANE PROTEIN RV1973"/>
    <property type="match status" value="1"/>
</dbReference>
<feature type="transmembrane region" description="Helical" evidence="4">
    <location>
        <begin position="90"/>
        <end position="111"/>
    </location>
</feature>
<keyword evidence="4" id="KW-1133">Transmembrane helix</keyword>
<evidence type="ECO:0000256" key="1">
    <source>
        <dbReference type="ARBA" id="ARBA00004370"/>
    </source>
</evidence>
<gene>
    <name evidence="5" type="ORF">MHEC_27590</name>
</gene>
<sequence length="244" mass="25806">MATDADAPDRELSEIADSETPQGHPDEGSFAPTGGHGAEPQVEGAADEVNSGDATADDKTDSGSGNTDDTAAGHTEVTAAIKQPMSHVRLATVIGMVVVAAMTALVAWLGFHAYQLHQAREQRELFVKVGRQGALNLSTIDWQHADADAQRILDTATGPFYDDFSKRKQPFIDVVKKAHSKSVGTVTEAGLESDSGDEAQVLVAVSVKTSNLGAADQAPREWRMRITVQKTGDEAKVANVAFVP</sequence>
<evidence type="ECO:0000313" key="6">
    <source>
        <dbReference type="Proteomes" id="UP000595446"/>
    </source>
</evidence>
<protein>
    <submittedName>
        <fullName evidence="5">Uncharacterized protein</fullName>
    </submittedName>
</protein>
<dbReference type="STRING" id="110505.ACT16_21650"/>
<reference evidence="5 6" key="1">
    <citation type="submission" date="2020-12" db="EMBL/GenBank/DDBJ databases">
        <title>Complete genome sequence of Mycobacterium heckeshornense JCM 15655T, closely related to a pathogenic non-tuberculous mycobacterial species Mycobacterium xenopi.</title>
        <authorList>
            <person name="Yoshida M."/>
            <person name="Fukano H."/>
            <person name="Asakura T."/>
            <person name="Suzuki M."/>
            <person name="Hoshino Y."/>
        </authorList>
    </citation>
    <scope>NUCLEOTIDE SEQUENCE [LARGE SCALE GENOMIC DNA]</scope>
    <source>
        <strain evidence="5 6">JCM 15655</strain>
    </source>
</reference>
<dbReference type="GO" id="GO:0016020">
    <property type="term" value="C:membrane"/>
    <property type="evidence" value="ECO:0007669"/>
    <property type="project" value="UniProtKB-SubCell"/>
</dbReference>
<dbReference type="EMBL" id="AP024237">
    <property type="protein sequence ID" value="BCO36326.1"/>
    <property type="molecule type" value="Genomic_DNA"/>
</dbReference>
<evidence type="ECO:0000256" key="4">
    <source>
        <dbReference type="SAM" id="Phobius"/>
    </source>
</evidence>
<dbReference type="AlphaFoldDB" id="A0A2I3EHE4"/>
<evidence type="ECO:0000256" key="2">
    <source>
        <dbReference type="ARBA" id="ARBA00023136"/>
    </source>
</evidence>
<evidence type="ECO:0000313" key="5">
    <source>
        <dbReference type="EMBL" id="BCO36326.1"/>
    </source>
</evidence>
<dbReference type="PANTHER" id="PTHR37042">
    <property type="entry name" value="OUTER MEMBRANE PROTEIN RV1973"/>
    <property type="match status" value="1"/>
</dbReference>